<keyword evidence="2" id="KW-1185">Reference proteome</keyword>
<gene>
    <name evidence="1" type="ORF">BP63_33</name>
</gene>
<dbReference type="GeneID" id="29124411"/>
<evidence type="ECO:0000313" key="2">
    <source>
        <dbReference type="Proteomes" id="UP000203504"/>
    </source>
</evidence>
<organism evidence="1 2">
    <name type="scientific">Salmonella phage BP63</name>
    <dbReference type="NCBI Taxonomy" id="1543205"/>
    <lineage>
        <taxon>Viruses</taxon>
        <taxon>Duplodnaviria</taxon>
        <taxon>Heunggongvirae</taxon>
        <taxon>Uroviricota</taxon>
        <taxon>Caudoviricetes</taxon>
        <taxon>Rosemountvirus</taxon>
        <taxon>Rosemountvirus BP63</taxon>
    </lineage>
</organism>
<reference evidence="2" key="1">
    <citation type="submission" date="2014-08" db="EMBL/GenBank/DDBJ databases">
        <authorList>
            <person name="Mandeville R."/>
        </authorList>
    </citation>
    <scope>NUCLEOTIDE SEQUENCE [LARGE SCALE GENOMIC DNA]</scope>
</reference>
<dbReference type="OrthoDB" id="23214at10239"/>
<evidence type="ECO:0000313" key="1">
    <source>
        <dbReference type="EMBL" id="AIT13854.1"/>
    </source>
</evidence>
<accession>A0A140XG64</accession>
<dbReference type="Proteomes" id="UP000203504">
    <property type="component" value="Segment"/>
</dbReference>
<proteinExistence type="predicted"/>
<dbReference type="RefSeq" id="YP_009302952.1">
    <property type="nucleotide sequence ID" value="NC_031250.1"/>
</dbReference>
<protein>
    <submittedName>
        <fullName evidence="1">Uncharacterized protein</fullName>
    </submittedName>
</protein>
<name>A0A140XG64_9CAUD</name>
<sequence>MIIDSSECVLSLNGVQLSDWADGADVIDVQWVDPASTYLAGADGNGIQIMNPSKAIKLTIKVKQNGPDAKWLNDQYNLQRNNIRGFVPFVLQAKDLLNQDLAWGKKGYFTDGSPWTRGNGHNPTTFAIVFHQGGMQLTEGFDQ</sequence>
<dbReference type="EMBL" id="KM366099">
    <property type="protein sequence ID" value="AIT13854.1"/>
    <property type="molecule type" value="Genomic_DNA"/>
</dbReference>
<dbReference type="KEGG" id="vg:29124411"/>